<dbReference type="PROSITE" id="PS51332">
    <property type="entry name" value="B12_BINDING"/>
    <property type="match status" value="1"/>
</dbReference>
<dbReference type="GO" id="GO:0046872">
    <property type="term" value="F:metal ion binding"/>
    <property type="evidence" value="ECO:0007669"/>
    <property type="project" value="UniProtKB-KW"/>
</dbReference>
<evidence type="ECO:0000256" key="1">
    <source>
        <dbReference type="ARBA" id="ARBA00001922"/>
    </source>
</evidence>
<dbReference type="GO" id="GO:0005739">
    <property type="term" value="C:mitochondrion"/>
    <property type="evidence" value="ECO:0007669"/>
    <property type="project" value="TreeGrafter"/>
</dbReference>
<dbReference type="Gene3D" id="3.20.20.240">
    <property type="entry name" value="Methylmalonyl-CoA mutase"/>
    <property type="match status" value="1"/>
</dbReference>
<evidence type="ECO:0000313" key="9">
    <source>
        <dbReference type="Proteomes" id="UP001301350"/>
    </source>
</evidence>
<evidence type="ECO:0000256" key="6">
    <source>
        <dbReference type="ARBA" id="ARBA00023285"/>
    </source>
</evidence>
<dbReference type="EMBL" id="JANCYW010000003">
    <property type="protein sequence ID" value="KAK4535022.1"/>
    <property type="molecule type" value="Genomic_DNA"/>
</dbReference>
<comment type="caution">
    <text evidence="8">The sequence shown here is derived from an EMBL/GenBank/DDBJ whole genome shotgun (WGS) entry which is preliminary data.</text>
</comment>
<name>A0AAV9IRU6_CYACA</name>
<reference evidence="8 9" key="1">
    <citation type="submission" date="2022-07" db="EMBL/GenBank/DDBJ databases">
        <title>Genome-wide signatures of adaptation to extreme environments.</title>
        <authorList>
            <person name="Cho C.H."/>
            <person name="Yoon H.S."/>
        </authorList>
    </citation>
    <scope>NUCLEOTIDE SEQUENCE [LARGE SCALE GENOMIC DNA]</scope>
    <source>
        <strain evidence="8 9">DBV 063 E5</strain>
    </source>
</reference>
<keyword evidence="9" id="KW-1185">Reference proteome</keyword>
<dbReference type="CDD" id="cd03679">
    <property type="entry name" value="MM_CoA_mutase_alpha_like"/>
    <property type="match status" value="1"/>
</dbReference>
<dbReference type="PANTHER" id="PTHR48101">
    <property type="entry name" value="METHYLMALONYL-COA MUTASE, MITOCHONDRIAL-RELATED"/>
    <property type="match status" value="1"/>
</dbReference>
<evidence type="ECO:0000256" key="4">
    <source>
        <dbReference type="ARBA" id="ARBA00022723"/>
    </source>
</evidence>
<evidence type="ECO:0000313" key="8">
    <source>
        <dbReference type="EMBL" id="KAK4535022.1"/>
    </source>
</evidence>
<comment type="cofactor">
    <cofactor evidence="1">
        <name>adenosylcob(III)alamin</name>
        <dbReference type="ChEBI" id="CHEBI:18408"/>
    </cofactor>
</comment>
<dbReference type="InterPro" id="IPR006159">
    <property type="entry name" value="Acid_CoA_mut_C"/>
</dbReference>
<evidence type="ECO:0000256" key="2">
    <source>
        <dbReference type="ARBA" id="ARBA00008465"/>
    </source>
</evidence>
<dbReference type="GO" id="GO:0004494">
    <property type="term" value="F:methylmalonyl-CoA mutase activity"/>
    <property type="evidence" value="ECO:0007669"/>
    <property type="project" value="UniProtKB-EC"/>
</dbReference>
<dbReference type="GO" id="GO:0019678">
    <property type="term" value="P:propionate metabolic process, methylmalonyl pathway"/>
    <property type="evidence" value="ECO:0007669"/>
    <property type="project" value="TreeGrafter"/>
</dbReference>
<organism evidence="8 9">
    <name type="scientific">Cyanidium caldarium</name>
    <name type="common">Red alga</name>
    <dbReference type="NCBI Taxonomy" id="2771"/>
    <lineage>
        <taxon>Eukaryota</taxon>
        <taxon>Rhodophyta</taxon>
        <taxon>Bangiophyceae</taxon>
        <taxon>Cyanidiales</taxon>
        <taxon>Cyanidiaceae</taxon>
        <taxon>Cyanidium</taxon>
    </lineage>
</organism>
<dbReference type="CDD" id="cd02071">
    <property type="entry name" value="MM_CoA_mut_B12_BD"/>
    <property type="match status" value="1"/>
</dbReference>
<keyword evidence="4" id="KW-0479">Metal-binding</keyword>
<dbReference type="PANTHER" id="PTHR48101:SF4">
    <property type="entry name" value="METHYLMALONYL-COA MUTASE, MITOCHONDRIAL"/>
    <property type="match status" value="1"/>
</dbReference>
<dbReference type="FunFam" id="3.20.20.240:FF:000001">
    <property type="entry name" value="Probable methylmalonyl-coa mutase"/>
    <property type="match status" value="1"/>
</dbReference>
<evidence type="ECO:0000256" key="5">
    <source>
        <dbReference type="ARBA" id="ARBA00023235"/>
    </source>
</evidence>
<dbReference type="GO" id="GO:0031419">
    <property type="term" value="F:cobalamin binding"/>
    <property type="evidence" value="ECO:0007669"/>
    <property type="project" value="UniProtKB-KW"/>
</dbReference>
<proteinExistence type="inferred from homology"/>
<dbReference type="Gene3D" id="3.40.50.280">
    <property type="entry name" value="Cobalamin-binding domain"/>
    <property type="match status" value="1"/>
</dbReference>
<dbReference type="InterPro" id="IPR006099">
    <property type="entry name" value="MeMalonylCoA_mutase_a/b_cat"/>
</dbReference>
<sequence>MNYPYRLTHRTFIPRLFSRHCSDTSFPPAWRALAERELSRSHQPVHALCRETEGGLHIKPVYTARDVPSAVAGELPGVFPYTRGPHATMYTLRPWTVRQYAGFSTVEESNRFYRSALAAGQTGLSVAFDLATHRGYDSDHPRVAGDVGLAGVAIDSVEDMKQLFAGIPLDTASVSMTMNGAVLPVLAMFIVAAAEQGVRPEQLNGTIQNDILKEYMVRNTYIYPPRPSLRIVSDIMGYGAQRLPRFNTISVSGYHMQEAGADATLELGFTLADGIEYLRCAQQAGLEVDQVAPRMSFFFGIGMPFYIEIAKLRAARQLWAQLVQEQFAPRNPRSLLLRTHCQTSGYSLTEQEPLNNVVRTTVEAMAAILGGTQSLHTNALDEAIALPSEFAARVARNTQLILQNETGMTWVADPLGGSYFIESLTAQLAQRARALIDEVERGGGMAEAIAQGWPKSRIEQVAARRQARIDAGEEVIVGVNKFVAENASSRETAATDRNASGSGGDVDVRAIDAEAVRRQQCARLEQLRAARDATAVRRALEQLRTAARTSGTNLLAASIEAARLRCTVGEISDALREVFGEHVPSGSVARGVYRAQLERSHTDAIPLEHILQRVEAFAQREGRRPRLLVAKVGQDGHDRGAKAIAAGFADLGFDVDVGPLFQTPEEVVRQAIAADVHVVGVSSQAAGHRTLVPELVRLLRQSGAHGVHVVCGGVIPRPDYDALYRAGVCLIFGPGTRIPDAVCKVMDVLEARPQPLAQAS</sequence>
<dbReference type="NCBIfam" id="NF006944">
    <property type="entry name" value="PRK09426.1"/>
    <property type="match status" value="1"/>
</dbReference>
<dbReference type="Pfam" id="PF02310">
    <property type="entry name" value="B12-binding"/>
    <property type="match status" value="1"/>
</dbReference>
<keyword evidence="3" id="KW-0846">Cobalamin</keyword>
<dbReference type="InterPro" id="IPR006158">
    <property type="entry name" value="Cobalamin-bd"/>
</dbReference>
<dbReference type="InterPro" id="IPR016176">
    <property type="entry name" value="Cbl-dep_enz_cat"/>
</dbReference>
<dbReference type="InterPro" id="IPR006098">
    <property type="entry name" value="MMCoA_mutase_a_cat"/>
</dbReference>
<dbReference type="Pfam" id="PF01642">
    <property type="entry name" value="MM_CoA_mutase"/>
    <property type="match status" value="1"/>
</dbReference>
<dbReference type="NCBIfam" id="TIGR00641">
    <property type="entry name" value="acid_CoA_mut_N"/>
    <property type="match status" value="1"/>
</dbReference>
<dbReference type="Proteomes" id="UP001301350">
    <property type="component" value="Unassembled WGS sequence"/>
</dbReference>
<comment type="similarity">
    <text evidence="2">Belongs to the methylmalonyl-CoA mutase family.</text>
</comment>
<dbReference type="NCBIfam" id="TIGR00640">
    <property type="entry name" value="acid_CoA_mut_C"/>
    <property type="match status" value="1"/>
</dbReference>
<dbReference type="AlphaFoldDB" id="A0AAV9IRU6"/>
<protein>
    <recommendedName>
        <fullName evidence="7">B12-binding domain-containing protein</fullName>
    </recommendedName>
</protein>
<accession>A0AAV9IRU6</accession>
<keyword evidence="6" id="KW-0170">Cobalt</keyword>
<evidence type="ECO:0000259" key="7">
    <source>
        <dbReference type="PROSITE" id="PS51332"/>
    </source>
</evidence>
<evidence type="ECO:0000256" key="3">
    <source>
        <dbReference type="ARBA" id="ARBA00022628"/>
    </source>
</evidence>
<keyword evidence="5" id="KW-0413">Isomerase</keyword>
<feature type="domain" description="B12-binding" evidence="7">
    <location>
        <begin position="624"/>
        <end position="756"/>
    </location>
</feature>
<dbReference type="InterPro" id="IPR036724">
    <property type="entry name" value="Cobalamin-bd_sf"/>
</dbReference>
<gene>
    <name evidence="8" type="ORF">CDCA_CDCA03G1047</name>
</gene>
<dbReference type="SUPFAM" id="SSF52242">
    <property type="entry name" value="Cobalamin (vitamin B12)-binding domain"/>
    <property type="match status" value="1"/>
</dbReference>
<dbReference type="SUPFAM" id="SSF51703">
    <property type="entry name" value="Cobalamin (vitamin B12)-dependent enzymes"/>
    <property type="match status" value="1"/>
</dbReference>